<keyword evidence="2" id="KW-1185">Reference proteome</keyword>
<sequence length="57" mass="6650">MVRRYREGASMNALARMYDVHVPWLRHAFIKWNVPLRDPAEANRPQGAPPVREVHSV</sequence>
<proteinExistence type="predicted"/>
<evidence type="ECO:0000313" key="2">
    <source>
        <dbReference type="Proteomes" id="UP000630936"/>
    </source>
</evidence>
<organism evidence="1 2">
    <name type="scientific">Streptomyces inusitatus</name>
    <dbReference type="NCBI Taxonomy" id="68221"/>
    <lineage>
        <taxon>Bacteria</taxon>
        <taxon>Bacillati</taxon>
        <taxon>Actinomycetota</taxon>
        <taxon>Actinomycetes</taxon>
        <taxon>Kitasatosporales</taxon>
        <taxon>Streptomycetaceae</taxon>
        <taxon>Streptomyces</taxon>
    </lineage>
</organism>
<evidence type="ECO:0000313" key="1">
    <source>
        <dbReference type="EMBL" id="GGZ27088.1"/>
    </source>
</evidence>
<comment type="caution">
    <text evidence="1">The sequence shown here is derived from an EMBL/GenBank/DDBJ whole genome shotgun (WGS) entry which is preliminary data.</text>
</comment>
<gene>
    <name evidence="1" type="ORF">GCM10010387_20560</name>
</gene>
<name>A0A918PYE1_9ACTN</name>
<protein>
    <submittedName>
        <fullName evidence="1">Uncharacterized protein</fullName>
    </submittedName>
</protein>
<dbReference type="AlphaFoldDB" id="A0A918PYE1"/>
<dbReference type="Proteomes" id="UP000630936">
    <property type="component" value="Unassembled WGS sequence"/>
</dbReference>
<reference evidence="1" key="2">
    <citation type="submission" date="2020-09" db="EMBL/GenBank/DDBJ databases">
        <authorList>
            <person name="Sun Q."/>
            <person name="Ohkuma M."/>
        </authorList>
    </citation>
    <scope>NUCLEOTIDE SEQUENCE</scope>
    <source>
        <strain evidence="1">JCM 4988</strain>
    </source>
</reference>
<reference evidence="1" key="1">
    <citation type="journal article" date="2014" name="Int. J. Syst. Evol. Microbiol.">
        <title>Complete genome sequence of Corynebacterium casei LMG S-19264T (=DSM 44701T), isolated from a smear-ripened cheese.</title>
        <authorList>
            <consortium name="US DOE Joint Genome Institute (JGI-PGF)"/>
            <person name="Walter F."/>
            <person name="Albersmeier A."/>
            <person name="Kalinowski J."/>
            <person name="Ruckert C."/>
        </authorList>
    </citation>
    <scope>NUCLEOTIDE SEQUENCE</scope>
    <source>
        <strain evidence="1">JCM 4988</strain>
    </source>
</reference>
<dbReference type="EMBL" id="BMWG01000004">
    <property type="protein sequence ID" value="GGZ27088.1"/>
    <property type="molecule type" value="Genomic_DNA"/>
</dbReference>
<accession>A0A918PYE1</accession>